<evidence type="ECO:0000256" key="3">
    <source>
        <dbReference type="ARBA" id="ARBA00022989"/>
    </source>
</evidence>
<feature type="transmembrane region" description="Helical" evidence="5">
    <location>
        <begin position="176"/>
        <end position="197"/>
    </location>
</feature>
<dbReference type="AlphaFoldDB" id="A0A3D9C345"/>
<accession>A0A3D9C345</accession>
<proteinExistence type="predicted"/>
<reference evidence="8" key="1">
    <citation type="submission" date="2018-06" db="EMBL/GenBank/DDBJ databases">
        <authorList>
            <person name="Lum Nde A."/>
            <person name="Hugo C."/>
        </authorList>
    </citation>
    <scope>NUCLEOTIDE SEQUENCE [LARGE SCALE GENOMIC DNA]</scope>
    <source>
        <strain evidence="8">1_F178</strain>
    </source>
</reference>
<dbReference type="Proteomes" id="UP000256686">
    <property type="component" value="Unassembled WGS sequence"/>
</dbReference>
<keyword evidence="3 5" id="KW-1133">Transmembrane helix</keyword>
<feature type="transmembrane region" description="Helical" evidence="5">
    <location>
        <begin position="96"/>
        <end position="129"/>
    </location>
</feature>
<dbReference type="InterPro" id="IPR052964">
    <property type="entry name" value="Sporulation_signal_mat"/>
</dbReference>
<dbReference type="EMBL" id="QNVT01000026">
    <property type="protein sequence ID" value="REC60280.1"/>
    <property type="molecule type" value="Genomic_DNA"/>
</dbReference>
<evidence type="ECO:0000256" key="2">
    <source>
        <dbReference type="ARBA" id="ARBA00022692"/>
    </source>
</evidence>
<dbReference type="Pfam" id="PF05090">
    <property type="entry name" value="HTTM"/>
    <property type="match status" value="1"/>
</dbReference>
<sequence length="300" mass="35350">MLKKSINTILNKADTFWRIPQNQTTEMFLPFFRIGVVFIALVDILSMYKDIRLLFSANETFIPRDFLFLYSEYFDYLNGLYNYLDINNLSGIYYKYILIIYIAALVFVLAGLFTRFSVLIALVAQLIIYRSFAEVGYGYDQFATISLFYCLIFPTNRKYSIDSILFKQKQLSDFNYARVIQIHLCIVYFFAGIAKALDIEWWNGISLWRSFSSIYDNNFKLPPFFFLIFGIGTVLLETLYPLLVSIKKTRYITVIMCIIMHLGIAFILKLYSFAFILILWNMLAWFSISKEYKTQVVNEF</sequence>
<dbReference type="PANTHER" id="PTHR39535:SF2">
    <property type="entry name" value="HTTM DOMAIN-CONTAINING PROTEIN"/>
    <property type="match status" value="1"/>
</dbReference>
<evidence type="ECO:0000313" key="8">
    <source>
        <dbReference type="Proteomes" id="UP000256686"/>
    </source>
</evidence>
<dbReference type="GO" id="GO:0012505">
    <property type="term" value="C:endomembrane system"/>
    <property type="evidence" value="ECO:0007669"/>
    <property type="project" value="UniProtKB-SubCell"/>
</dbReference>
<dbReference type="RefSeq" id="WP_115972817.1">
    <property type="nucleotide sequence ID" value="NZ_QNVT01000026.1"/>
</dbReference>
<evidence type="ECO:0000313" key="7">
    <source>
        <dbReference type="EMBL" id="REC60280.1"/>
    </source>
</evidence>
<evidence type="ECO:0000256" key="4">
    <source>
        <dbReference type="ARBA" id="ARBA00023136"/>
    </source>
</evidence>
<keyword evidence="2 5" id="KW-0812">Transmembrane</keyword>
<dbReference type="SMART" id="SM00752">
    <property type="entry name" value="HTTM"/>
    <property type="match status" value="1"/>
</dbReference>
<feature type="transmembrane region" description="Helical" evidence="5">
    <location>
        <begin position="224"/>
        <end position="244"/>
    </location>
</feature>
<comment type="caution">
    <text evidence="7">The sequence shown here is derived from an EMBL/GenBank/DDBJ whole genome shotgun (WGS) entry which is preliminary data.</text>
</comment>
<feature type="domain" description="HTTM-like" evidence="6">
    <location>
        <begin position="21"/>
        <end position="286"/>
    </location>
</feature>
<organism evidence="7 8">
    <name type="scientific">Chryseobacterium pennae</name>
    <dbReference type="NCBI Taxonomy" id="2258962"/>
    <lineage>
        <taxon>Bacteria</taxon>
        <taxon>Pseudomonadati</taxon>
        <taxon>Bacteroidota</taxon>
        <taxon>Flavobacteriia</taxon>
        <taxon>Flavobacteriales</taxon>
        <taxon>Weeksellaceae</taxon>
        <taxon>Chryseobacterium group</taxon>
        <taxon>Chryseobacterium</taxon>
    </lineage>
</organism>
<dbReference type="PANTHER" id="PTHR39535">
    <property type="entry name" value="SPORULATION-DELAYING PROTEIN SDPB"/>
    <property type="match status" value="1"/>
</dbReference>
<name>A0A3D9C345_9FLAO</name>
<dbReference type="InterPro" id="IPR053934">
    <property type="entry name" value="HTTM_dom"/>
</dbReference>
<dbReference type="InterPro" id="IPR011020">
    <property type="entry name" value="HTTM-like"/>
</dbReference>
<evidence type="ECO:0000259" key="6">
    <source>
        <dbReference type="SMART" id="SM00752"/>
    </source>
</evidence>
<feature type="transmembrane region" description="Helical" evidence="5">
    <location>
        <begin position="251"/>
        <end position="280"/>
    </location>
</feature>
<feature type="transmembrane region" description="Helical" evidence="5">
    <location>
        <begin position="27"/>
        <end position="48"/>
    </location>
</feature>
<evidence type="ECO:0000256" key="1">
    <source>
        <dbReference type="ARBA" id="ARBA00004127"/>
    </source>
</evidence>
<comment type="subcellular location">
    <subcellularLocation>
        <location evidence="1">Endomembrane system</location>
        <topology evidence="1">Multi-pass membrane protein</topology>
    </subcellularLocation>
</comment>
<keyword evidence="4 5" id="KW-0472">Membrane</keyword>
<keyword evidence="8" id="KW-1185">Reference proteome</keyword>
<protein>
    <recommendedName>
        <fullName evidence="6">HTTM-like domain-containing protein</fullName>
    </recommendedName>
</protein>
<gene>
    <name evidence="7" type="ORF">DRF65_21620</name>
</gene>
<evidence type="ECO:0000256" key="5">
    <source>
        <dbReference type="SAM" id="Phobius"/>
    </source>
</evidence>